<keyword evidence="1 6" id="KW-0690">Ribosome biogenesis</keyword>
<dbReference type="CDD" id="cd00200">
    <property type="entry name" value="WD40"/>
    <property type="match status" value="1"/>
</dbReference>
<dbReference type="PROSITE" id="PS50082">
    <property type="entry name" value="WD_REPEATS_2"/>
    <property type="match status" value="3"/>
</dbReference>
<dbReference type="InterPro" id="IPR012972">
    <property type="entry name" value="NLE"/>
</dbReference>
<keyword evidence="3 7" id="KW-0853">WD repeat</keyword>
<evidence type="ECO:0000313" key="10">
    <source>
        <dbReference type="Proteomes" id="UP001445335"/>
    </source>
</evidence>
<feature type="repeat" description="WD" evidence="7">
    <location>
        <begin position="292"/>
        <end position="332"/>
    </location>
</feature>
<dbReference type="InterPro" id="IPR019775">
    <property type="entry name" value="WD40_repeat_CS"/>
</dbReference>
<evidence type="ECO:0000256" key="6">
    <source>
        <dbReference type="HAMAP-Rule" id="MF_03029"/>
    </source>
</evidence>
<evidence type="ECO:0000256" key="7">
    <source>
        <dbReference type="PROSITE-ProRule" id="PRU00221"/>
    </source>
</evidence>
<evidence type="ECO:0000256" key="3">
    <source>
        <dbReference type="ARBA" id="ARBA00022574"/>
    </source>
</evidence>
<dbReference type="InterPro" id="IPR028599">
    <property type="entry name" value="WDR12/Ytm1"/>
</dbReference>
<protein>
    <recommendedName>
        <fullName evidence="6">Ribosome biogenesis protein WDR12 homolog</fullName>
    </recommendedName>
</protein>
<evidence type="ECO:0000256" key="5">
    <source>
        <dbReference type="ARBA" id="ARBA00023242"/>
    </source>
</evidence>
<dbReference type="EMBL" id="JALJOU010000096">
    <property type="protein sequence ID" value="KAK9821782.1"/>
    <property type="molecule type" value="Genomic_DNA"/>
</dbReference>
<name>A0AAW1QK31_9CHLO</name>
<dbReference type="Pfam" id="PF08154">
    <property type="entry name" value="NLE"/>
    <property type="match status" value="1"/>
</dbReference>
<comment type="subcellular location">
    <subcellularLocation>
        <location evidence="6">Nucleus</location>
        <location evidence="6">Nucleolus</location>
    </subcellularLocation>
    <subcellularLocation>
        <location evidence="6">Nucleus</location>
        <location evidence="6">Nucleoplasm</location>
    </subcellularLocation>
</comment>
<dbReference type="Proteomes" id="UP001445335">
    <property type="component" value="Unassembled WGS sequence"/>
</dbReference>
<dbReference type="InterPro" id="IPR020472">
    <property type="entry name" value="WD40_PAC1"/>
</dbReference>
<gene>
    <name evidence="9" type="ORF">WJX81_002702</name>
</gene>
<evidence type="ECO:0000256" key="2">
    <source>
        <dbReference type="ARBA" id="ARBA00022552"/>
    </source>
</evidence>
<dbReference type="PANTHER" id="PTHR19855:SF11">
    <property type="entry name" value="RIBOSOME BIOGENESIS PROTEIN WDR12"/>
    <property type="match status" value="1"/>
</dbReference>
<dbReference type="PROSITE" id="PS50294">
    <property type="entry name" value="WD_REPEATS_REGION"/>
    <property type="match status" value="3"/>
</dbReference>
<evidence type="ECO:0000259" key="8">
    <source>
        <dbReference type="Pfam" id="PF08154"/>
    </source>
</evidence>
<keyword evidence="4" id="KW-0677">Repeat</keyword>
<keyword evidence="2 6" id="KW-0698">rRNA processing</keyword>
<dbReference type="GO" id="GO:0005730">
    <property type="term" value="C:nucleolus"/>
    <property type="evidence" value="ECO:0007669"/>
    <property type="project" value="UniProtKB-SubCell"/>
</dbReference>
<comment type="caution">
    <text evidence="9">The sequence shown here is derived from an EMBL/GenBank/DDBJ whole genome shotgun (WGS) entry which is preliminary data.</text>
</comment>
<keyword evidence="5 6" id="KW-0539">Nucleus</keyword>
<dbReference type="HAMAP" id="MF_03029">
    <property type="entry name" value="WDR12"/>
    <property type="match status" value="1"/>
</dbReference>
<keyword evidence="10" id="KW-1185">Reference proteome</keyword>
<evidence type="ECO:0000256" key="1">
    <source>
        <dbReference type="ARBA" id="ARBA00022517"/>
    </source>
</evidence>
<dbReference type="GO" id="GO:0043021">
    <property type="term" value="F:ribonucleoprotein complex binding"/>
    <property type="evidence" value="ECO:0007669"/>
    <property type="project" value="UniProtKB-UniRule"/>
</dbReference>
<dbReference type="GO" id="GO:0005654">
    <property type="term" value="C:nucleoplasm"/>
    <property type="evidence" value="ECO:0007669"/>
    <property type="project" value="UniProtKB-SubCell"/>
</dbReference>
<evidence type="ECO:0000313" key="9">
    <source>
        <dbReference type="EMBL" id="KAK9821782.1"/>
    </source>
</evidence>
<evidence type="ECO:0000256" key="4">
    <source>
        <dbReference type="ARBA" id="ARBA00022737"/>
    </source>
</evidence>
<feature type="repeat" description="WD" evidence="7">
    <location>
        <begin position="381"/>
        <end position="423"/>
    </location>
</feature>
<dbReference type="AlphaFoldDB" id="A0AAW1QK31"/>
<dbReference type="InterPro" id="IPR015943">
    <property type="entry name" value="WD40/YVTN_repeat-like_dom_sf"/>
</dbReference>
<dbReference type="PRINTS" id="PR00320">
    <property type="entry name" value="GPROTEINBRPT"/>
</dbReference>
<dbReference type="PANTHER" id="PTHR19855">
    <property type="entry name" value="WD40 REPEAT PROTEIN 12, 37"/>
    <property type="match status" value="1"/>
</dbReference>
<organism evidence="9 10">
    <name type="scientific">Elliptochloris bilobata</name>
    <dbReference type="NCBI Taxonomy" id="381761"/>
    <lineage>
        <taxon>Eukaryota</taxon>
        <taxon>Viridiplantae</taxon>
        <taxon>Chlorophyta</taxon>
        <taxon>core chlorophytes</taxon>
        <taxon>Trebouxiophyceae</taxon>
        <taxon>Trebouxiophyceae incertae sedis</taxon>
        <taxon>Elliptochloris clade</taxon>
        <taxon>Elliptochloris</taxon>
    </lineage>
</organism>
<comment type="similarity">
    <text evidence="6">Belongs to the WD repeat WDR12/YTM1 family.</text>
</comment>
<feature type="domain" description="NLE" evidence="8">
    <location>
        <begin position="8"/>
        <end position="71"/>
    </location>
</feature>
<dbReference type="Gene3D" id="2.130.10.10">
    <property type="entry name" value="YVTN repeat-like/Quinoprotein amine dehydrogenase"/>
    <property type="match status" value="1"/>
</dbReference>
<proteinExistence type="inferred from homology"/>
<accession>A0AAW1QK31</accession>
<dbReference type="SMART" id="SM00320">
    <property type="entry name" value="WD40"/>
    <property type="match status" value="7"/>
</dbReference>
<dbReference type="GO" id="GO:0030687">
    <property type="term" value="C:preribosome, large subunit precursor"/>
    <property type="evidence" value="ECO:0007669"/>
    <property type="project" value="UniProtKB-UniRule"/>
</dbReference>
<dbReference type="GO" id="GO:0000463">
    <property type="term" value="P:maturation of LSU-rRNA from tricistronic rRNA transcript (SSU-rRNA, 5.8S rRNA, LSU-rRNA)"/>
    <property type="evidence" value="ECO:0007669"/>
    <property type="project" value="UniProtKB-UniRule"/>
</dbReference>
<dbReference type="PROSITE" id="PS00678">
    <property type="entry name" value="WD_REPEATS_1"/>
    <property type="match status" value="1"/>
</dbReference>
<dbReference type="InterPro" id="IPR036322">
    <property type="entry name" value="WD40_repeat_dom_sf"/>
</dbReference>
<dbReference type="SUPFAM" id="SSF50978">
    <property type="entry name" value="WD40 repeat-like"/>
    <property type="match status" value="1"/>
</dbReference>
<comment type="function">
    <text evidence="6">Required for maturation of ribosomal RNAs and formation of the large ribosomal subunit.</text>
</comment>
<sequence length="458" mass="47516">MAAEDVQITCKFYTKLPAELKAPETAVTVPAKLTRYGLSQVVNHLLGLDPPKAFDFLVNGELVRLSLEQLLLANSVSAEAVLEVEYFLAVVPPDAQQTLPHDDWVSAVDGSRADALVSGSYDGMLRIWTGAGACISSVRAHRGPVHAVAALPRAHGAALLSAGKDHIIRLMRAPGLDAAASRTNPAHQANEAAPPMEPLEVAAVYRGHTDAVESLAPSPAGDLCASGSWDASIRVWRTGTAVLDASEDAAAGAAEAPPLSRSAKKRKAAVDGGDDAMAVPAAPLEEAARATLAGHSQCVATVAWPSPGVLYSGSWDHSVRRWDVGSGANTDTLNASKAVYCVAAPPEGAGAGLVAFGGAERVLRLWDPRTAPGEALAKRGFTSHGDWITAAAWHPTSAHHLATASFDCSAKLWDLRALVPLHTLAAHTDKALAVSWAGPARLASGGADCALRTFGVSL</sequence>
<feature type="repeat" description="WD" evidence="7">
    <location>
        <begin position="205"/>
        <end position="236"/>
    </location>
</feature>
<dbReference type="Pfam" id="PF00400">
    <property type="entry name" value="WD40"/>
    <property type="match status" value="4"/>
</dbReference>
<dbReference type="GO" id="GO:0000466">
    <property type="term" value="P:maturation of 5.8S rRNA from tricistronic rRNA transcript (SSU-rRNA, 5.8S rRNA, LSU-rRNA)"/>
    <property type="evidence" value="ECO:0007669"/>
    <property type="project" value="UniProtKB-UniRule"/>
</dbReference>
<dbReference type="InterPro" id="IPR001680">
    <property type="entry name" value="WD40_rpt"/>
</dbReference>
<reference evidence="9 10" key="1">
    <citation type="journal article" date="2024" name="Nat. Commun.">
        <title>Phylogenomics reveals the evolutionary origins of lichenization in chlorophyte algae.</title>
        <authorList>
            <person name="Puginier C."/>
            <person name="Libourel C."/>
            <person name="Otte J."/>
            <person name="Skaloud P."/>
            <person name="Haon M."/>
            <person name="Grisel S."/>
            <person name="Petersen M."/>
            <person name="Berrin J.G."/>
            <person name="Delaux P.M."/>
            <person name="Dal Grande F."/>
            <person name="Keller J."/>
        </authorList>
    </citation>
    <scope>NUCLEOTIDE SEQUENCE [LARGE SCALE GENOMIC DNA]</scope>
    <source>
        <strain evidence="9 10">SAG 245.80</strain>
    </source>
</reference>